<protein>
    <submittedName>
        <fullName evidence="12">Transcriptional regulatory, C terminal family protein</fullName>
    </submittedName>
</protein>
<dbReference type="PATRIC" id="fig|1349767.4.peg.3370"/>
<evidence type="ECO:0000256" key="3">
    <source>
        <dbReference type="ARBA" id="ARBA00022553"/>
    </source>
</evidence>
<dbReference type="eggNOG" id="COG0745">
    <property type="taxonomic scope" value="Bacteria"/>
</dbReference>
<evidence type="ECO:0000259" key="10">
    <source>
        <dbReference type="PROSITE" id="PS50110"/>
    </source>
</evidence>
<evidence type="ECO:0000313" key="13">
    <source>
        <dbReference type="Proteomes" id="UP000027604"/>
    </source>
</evidence>
<evidence type="ECO:0000256" key="5">
    <source>
        <dbReference type="ARBA" id="ARBA00023015"/>
    </source>
</evidence>
<comment type="subcellular location">
    <subcellularLocation>
        <location evidence="1">Cytoplasm</location>
    </subcellularLocation>
</comment>
<evidence type="ECO:0000313" key="12">
    <source>
        <dbReference type="EMBL" id="CDG82331.1"/>
    </source>
</evidence>
<dbReference type="Proteomes" id="UP000027604">
    <property type="component" value="Chromosome I"/>
</dbReference>
<evidence type="ECO:0000256" key="6">
    <source>
        <dbReference type="ARBA" id="ARBA00023125"/>
    </source>
</evidence>
<dbReference type="PROSITE" id="PS50110">
    <property type="entry name" value="RESPONSE_REGULATORY"/>
    <property type="match status" value="1"/>
</dbReference>
<dbReference type="InterPro" id="IPR001789">
    <property type="entry name" value="Sig_transdc_resp-reg_receiver"/>
</dbReference>
<keyword evidence="6 9" id="KW-0238">DNA-binding</keyword>
<dbReference type="Gene3D" id="1.10.10.10">
    <property type="entry name" value="Winged helix-like DNA-binding domain superfamily/Winged helix DNA-binding domain"/>
    <property type="match status" value="1"/>
</dbReference>
<keyword evidence="5" id="KW-0805">Transcription regulation</keyword>
<organism evidence="12 13">
    <name type="scientific">Janthinobacterium agaricidamnosum NBRC 102515 = DSM 9628</name>
    <dbReference type="NCBI Taxonomy" id="1349767"/>
    <lineage>
        <taxon>Bacteria</taxon>
        <taxon>Pseudomonadati</taxon>
        <taxon>Pseudomonadota</taxon>
        <taxon>Betaproteobacteria</taxon>
        <taxon>Burkholderiales</taxon>
        <taxon>Oxalobacteraceae</taxon>
        <taxon>Janthinobacterium</taxon>
    </lineage>
</organism>
<proteinExistence type="predicted"/>
<dbReference type="PROSITE" id="PS51755">
    <property type="entry name" value="OMPR_PHOB"/>
    <property type="match status" value="1"/>
</dbReference>
<keyword evidence="4" id="KW-0902">Two-component regulatory system</keyword>
<feature type="domain" description="OmpR/PhoB-type" evidence="11">
    <location>
        <begin position="150"/>
        <end position="249"/>
    </location>
</feature>
<evidence type="ECO:0000259" key="11">
    <source>
        <dbReference type="PROSITE" id="PS51755"/>
    </source>
</evidence>
<name>W0V383_9BURK</name>
<dbReference type="InterPro" id="IPR036388">
    <property type="entry name" value="WH-like_DNA-bd_sf"/>
</dbReference>
<dbReference type="STRING" id="1349767.GJA_1693"/>
<dbReference type="SUPFAM" id="SSF52172">
    <property type="entry name" value="CheY-like"/>
    <property type="match status" value="1"/>
</dbReference>
<evidence type="ECO:0000256" key="8">
    <source>
        <dbReference type="PROSITE-ProRule" id="PRU00169"/>
    </source>
</evidence>
<dbReference type="InterPro" id="IPR039420">
    <property type="entry name" value="WalR-like"/>
</dbReference>
<dbReference type="SUPFAM" id="SSF46894">
    <property type="entry name" value="C-terminal effector domain of the bipartite response regulators"/>
    <property type="match status" value="1"/>
</dbReference>
<dbReference type="GO" id="GO:0006355">
    <property type="term" value="P:regulation of DNA-templated transcription"/>
    <property type="evidence" value="ECO:0007669"/>
    <property type="project" value="InterPro"/>
</dbReference>
<gene>
    <name evidence="12" type="ORF">GJA_1693</name>
</gene>
<dbReference type="Pfam" id="PF00486">
    <property type="entry name" value="Trans_reg_C"/>
    <property type="match status" value="1"/>
</dbReference>
<dbReference type="EMBL" id="HG322949">
    <property type="protein sequence ID" value="CDG82331.1"/>
    <property type="molecule type" value="Genomic_DNA"/>
</dbReference>
<feature type="DNA-binding region" description="OmpR/PhoB-type" evidence="9">
    <location>
        <begin position="150"/>
        <end position="249"/>
    </location>
</feature>
<dbReference type="PANTHER" id="PTHR48111:SF35">
    <property type="entry name" value="TRANSCRIPTIONAL REGULATORY PROTEIN QSEB"/>
    <property type="match status" value="1"/>
</dbReference>
<evidence type="ECO:0000256" key="1">
    <source>
        <dbReference type="ARBA" id="ARBA00004496"/>
    </source>
</evidence>
<dbReference type="InterPro" id="IPR001867">
    <property type="entry name" value="OmpR/PhoB-type_DNA-bd"/>
</dbReference>
<dbReference type="GO" id="GO:0005829">
    <property type="term" value="C:cytosol"/>
    <property type="evidence" value="ECO:0007669"/>
    <property type="project" value="TreeGrafter"/>
</dbReference>
<accession>W0V383</accession>
<feature type="modified residue" description="4-aspartylphosphate" evidence="8">
    <location>
        <position position="75"/>
    </location>
</feature>
<keyword evidence="13" id="KW-1185">Reference proteome</keyword>
<keyword evidence="2" id="KW-0963">Cytoplasm</keyword>
<feature type="domain" description="Response regulatory" evidence="10">
    <location>
        <begin position="26"/>
        <end position="141"/>
    </location>
</feature>
<evidence type="ECO:0000256" key="9">
    <source>
        <dbReference type="PROSITE-ProRule" id="PRU01091"/>
    </source>
</evidence>
<dbReference type="GO" id="GO:0000976">
    <property type="term" value="F:transcription cis-regulatory region binding"/>
    <property type="evidence" value="ECO:0007669"/>
    <property type="project" value="TreeGrafter"/>
</dbReference>
<dbReference type="HOGENOM" id="CLU_000445_30_0_4"/>
<dbReference type="KEGG" id="jag:GJA_1693"/>
<keyword evidence="3 8" id="KW-0597">Phosphoprotein</keyword>
<dbReference type="PANTHER" id="PTHR48111">
    <property type="entry name" value="REGULATOR OF RPOS"/>
    <property type="match status" value="1"/>
</dbReference>
<dbReference type="InterPro" id="IPR016032">
    <property type="entry name" value="Sig_transdc_resp-reg_C-effctor"/>
</dbReference>
<dbReference type="GO" id="GO:0032993">
    <property type="term" value="C:protein-DNA complex"/>
    <property type="evidence" value="ECO:0007669"/>
    <property type="project" value="TreeGrafter"/>
</dbReference>
<evidence type="ECO:0000256" key="7">
    <source>
        <dbReference type="ARBA" id="ARBA00023163"/>
    </source>
</evidence>
<dbReference type="GO" id="GO:0000156">
    <property type="term" value="F:phosphorelay response regulator activity"/>
    <property type="evidence" value="ECO:0007669"/>
    <property type="project" value="TreeGrafter"/>
</dbReference>
<reference evidence="12 13" key="1">
    <citation type="journal article" date="2015" name="Genome Announc.">
        <title>Genome Sequence of Mushroom Soft-Rot Pathogen Janthinobacterium agaricidamnosum.</title>
        <authorList>
            <person name="Graupner K."/>
            <person name="Lackner G."/>
            <person name="Hertweck C."/>
        </authorList>
    </citation>
    <scope>NUCLEOTIDE SEQUENCE [LARGE SCALE GENOMIC DNA]</scope>
    <source>
        <strain evidence="13">NBRC 102515 / DSM 9628</strain>
    </source>
</reference>
<dbReference type="CDD" id="cd00383">
    <property type="entry name" value="trans_reg_C"/>
    <property type="match status" value="1"/>
</dbReference>
<dbReference type="SMART" id="SM00862">
    <property type="entry name" value="Trans_reg_C"/>
    <property type="match status" value="1"/>
</dbReference>
<dbReference type="AlphaFoldDB" id="W0V383"/>
<evidence type="ECO:0000256" key="4">
    <source>
        <dbReference type="ARBA" id="ARBA00023012"/>
    </source>
</evidence>
<dbReference type="Gene3D" id="3.40.50.2300">
    <property type="match status" value="1"/>
</dbReference>
<sequence length="251" mass="28505">MPNREKSAENGSWRQLHTRLCPMTQKIGCYIRSDAGYERIKHMLEMASYECQRFPSENTLLRMTGRRNLVMLIIDIGTDLSAAEWFSSWLNCRSGDRTPIIALSGAASPDLSVLALDSGADDFLHMHFEPVEALARIRAAIRRSNPVGLSRTIALEGFVLDREASRISYDNEVIELTPREFTMAWLFFSSPGIYISRSTIGSTIWSADSEIAGRTIEQHVYKLRKKLELGPERKVTIRTAYSQGYRLEIHT</sequence>
<keyword evidence="7" id="KW-0804">Transcription</keyword>
<dbReference type="InterPro" id="IPR011006">
    <property type="entry name" value="CheY-like_superfamily"/>
</dbReference>
<evidence type="ECO:0000256" key="2">
    <source>
        <dbReference type="ARBA" id="ARBA00022490"/>
    </source>
</evidence>